<dbReference type="Proteomes" id="UP000467105">
    <property type="component" value="Chromosome"/>
</dbReference>
<dbReference type="OrthoDB" id="9786503at2"/>
<gene>
    <name evidence="4" type="ORF">MPRM_51050</name>
</gene>
<reference evidence="4 5" key="1">
    <citation type="journal article" date="2019" name="Emerg. Microbes Infect.">
        <title>Comprehensive subspecies identification of 175 nontuberculous mycobacteria species based on 7547 genomic profiles.</title>
        <authorList>
            <person name="Matsumoto Y."/>
            <person name="Kinjo T."/>
            <person name="Motooka D."/>
            <person name="Nabeya D."/>
            <person name="Jung N."/>
            <person name="Uechi K."/>
            <person name="Horii T."/>
            <person name="Iida T."/>
            <person name="Fujita J."/>
            <person name="Nakamura S."/>
        </authorList>
    </citation>
    <scope>NUCLEOTIDE SEQUENCE [LARGE SCALE GENOMIC DNA]</scope>
    <source>
        <strain evidence="4 5">JCM 14742</strain>
    </source>
</reference>
<dbReference type="RefSeq" id="WP_085270259.1">
    <property type="nucleotide sequence ID" value="NZ_AP022614.1"/>
</dbReference>
<dbReference type="PANTHER" id="PTHR43464:SF19">
    <property type="entry name" value="UBIQUINONE BIOSYNTHESIS O-METHYLTRANSFERASE, MITOCHONDRIAL"/>
    <property type="match status" value="1"/>
</dbReference>
<evidence type="ECO:0000313" key="5">
    <source>
        <dbReference type="Proteomes" id="UP000467105"/>
    </source>
</evidence>
<dbReference type="InterPro" id="IPR029063">
    <property type="entry name" value="SAM-dependent_MTases_sf"/>
</dbReference>
<dbReference type="CDD" id="cd02440">
    <property type="entry name" value="AdoMet_MTases"/>
    <property type="match status" value="1"/>
</dbReference>
<keyword evidence="2 4" id="KW-0808">Transferase</keyword>
<keyword evidence="1 4" id="KW-0489">Methyltransferase</keyword>
<dbReference type="PANTHER" id="PTHR43464">
    <property type="entry name" value="METHYLTRANSFERASE"/>
    <property type="match status" value="1"/>
</dbReference>
<accession>A0A7I7Z3L8</accession>
<evidence type="ECO:0000256" key="1">
    <source>
        <dbReference type="ARBA" id="ARBA00022603"/>
    </source>
</evidence>
<dbReference type="Gene3D" id="3.40.50.150">
    <property type="entry name" value="Vaccinia Virus protein VP39"/>
    <property type="match status" value="1"/>
</dbReference>
<keyword evidence="5" id="KW-1185">Reference proteome</keyword>
<evidence type="ECO:0000256" key="3">
    <source>
        <dbReference type="ARBA" id="ARBA00022691"/>
    </source>
</evidence>
<proteinExistence type="predicted"/>
<dbReference type="Pfam" id="PF13649">
    <property type="entry name" value="Methyltransf_25"/>
    <property type="match status" value="1"/>
</dbReference>
<dbReference type="AlphaFoldDB" id="A0A7I7Z3L8"/>
<name>A0A7I7Z3L8_9MYCO</name>
<dbReference type="GO" id="GO:0008168">
    <property type="term" value="F:methyltransferase activity"/>
    <property type="evidence" value="ECO:0007669"/>
    <property type="project" value="UniProtKB-KW"/>
</dbReference>
<evidence type="ECO:0000256" key="2">
    <source>
        <dbReference type="ARBA" id="ARBA00022679"/>
    </source>
</evidence>
<dbReference type="InterPro" id="IPR041698">
    <property type="entry name" value="Methyltransf_25"/>
</dbReference>
<protein>
    <submittedName>
        <fullName evidence="4">SAM-dependent methyltransferase</fullName>
    </submittedName>
</protein>
<sequence length="194" mass="21250">MASKHTLFRLFYRLGFTPWDGHPIAQSLRDLVETLPPGSALDLGCGTGDTSIYLAERGWTVTGVDYVSQALDKARAKARAAKASINFVRADVTRLSQAGLGTGFRLVVDNGCLHNMSDADREAYVREVGAVTAADARLVVVAFLPGGRFGVRGVDPAEMERRFVPAWTLLSAGSEQELDREQTPTRFYVFQRRA</sequence>
<evidence type="ECO:0000313" key="4">
    <source>
        <dbReference type="EMBL" id="BBZ47824.1"/>
    </source>
</evidence>
<dbReference type="EMBL" id="AP022614">
    <property type="protein sequence ID" value="BBZ47824.1"/>
    <property type="molecule type" value="Genomic_DNA"/>
</dbReference>
<dbReference type="SUPFAM" id="SSF53335">
    <property type="entry name" value="S-adenosyl-L-methionine-dependent methyltransferases"/>
    <property type="match status" value="1"/>
</dbReference>
<dbReference type="GO" id="GO:0032259">
    <property type="term" value="P:methylation"/>
    <property type="evidence" value="ECO:0007669"/>
    <property type="project" value="UniProtKB-KW"/>
</dbReference>
<organism evidence="4 5">
    <name type="scientific">Mycobacterium parmense</name>
    <dbReference type="NCBI Taxonomy" id="185642"/>
    <lineage>
        <taxon>Bacteria</taxon>
        <taxon>Bacillati</taxon>
        <taxon>Actinomycetota</taxon>
        <taxon>Actinomycetes</taxon>
        <taxon>Mycobacteriales</taxon>
        <taxon>Mycobacteriaceae</taxon>
        <taxon>Mycobacterium</taxon>
        <taxon>Mycobacterium simiae complex</taxon>
    </lineage>
</organism>
<keyword evidence="3" id="KW-0949">S-adenosyl-L-methionine</keyword>